<gene>
    <name evidence="1" type="ORF">QFC24_003286</name>
</gene>
<dbReference type="EMBL" id="JASBWV010000010">
    <property type="protein sequence ID" value="KAJ9124495.1"/>
    <property type="molecule type" value="Genomic_DNA"/>
</dbReference>
<comment type="caution">
    <text evidence="1">The sequence shown here is derived from an EMBL/GenBank/DDBJ whole genome shotgun (WGS) entry which is preliminary data.</text>
</comment>
<dbReference type="Proteomes" id="UP001234202">
    <property type="component" value="Unassembled WGS sequence"/>
</dbReference>
<proteinExistence type="predicted"/>
<reference evidence="1" key="1">
    <citation type="submission" date="2023-04" db="EMBL/GenBank/DDBJ databases">
        <title>Draft Genome sequencing of Naganishia species isolated from polar environments using Oxford Nanopore Technology.</title>
        <authorList>
            <person name="Leo P."/>
            <person name="Venkateswaran K."/>
        </authorList>
    </citation>
    <scope>NUCLEOTIDE SEQUENCE</scope>
    <source>
        <strain evidence="1">DBVPG 5303</strain>
    </source>
</reference>
<protein>
    <submittedName>
        <fullName evidence="1">Uncharacterized protein</fullName>
    </submittedName>
</protein>
<evidence type="ECO:0000313" key="2">
    <source>
        <dbReference type="Proteomes" id="UP001234202"/>
    </source>
</evidence>
<accession>A0ACC2XKF0</accession>
<organism evidence="1 2">
    <name type="scientific">Naganishia onofrii</name>
    <dbReference type="NCBI Taxonomy" id="1851511"/>
    <lineage>
        <taxon>Eukaryota</taxon>
        <taxon>Fungi</taxon>
        <taxon>Dikarya</taxon>
        <taxon>Basidiomycota</taxon>
        <taxon>Agaricomycotina</taxon>
        <taxon>Tremellomycetes</taxon>
        <taxon>Filobasidiales</taxon>
        <taxon>Filobasidiaceae</taxon>
        <taxon>Naganishia</taxon>
    </lineage>
</organism>
<sequence>MQSSDTTQQPTNAASLTNHNASVYRKNANFVYSEEFTNPLLELLNPQQGERIVDLGCGSGELTAKLGNLVTSFGLVLGIDSSPDMLEKAKTQNSEAMNVVFAPPHDIQTPLSFPLHTIPDDKEIEPHSFNAIFSNATLHWCKSPGSVLALCRSLLVQDGTGRLIVEMGGGMNMIGVRSAIWQAVRKRGVDPAALDPWYFPRVEEYKNLLISEGFAVRSIALIPRPTRLPTSLYGWLITFARSSFLSSFSDEEAEEIMREVEDACAPDCRYEELDKETGLMKEKWEVMYVRLRFEAVLKERFDE</sequence>
<name>A0ACC2XKF0_9TREE</name>
<keyword evidence="2" id="KW-1185">Reference proteome</keyword>
<evidence type="ECO:0000313" key="1">
    <source>
        <dbReference type="EMBL" id="KAJ9124495.1"/>
    </source>
</evidence>